<dbReference type="PANTHER" id="PTHR22617:SF23">
    <property type="entry name" value="CHEMOTAXIS PROTEIN CHEW"/>
    <property type="match status" value="1"/>
</dbReference>
<dbReference type="GO" id="GO:0006935">
    <property type="term" value="P:chemotaxis"/>
    <property type="evidence" value="ECO:0007669"/>
    <property type="project" value="InterPro"/>
</dbReference>
<name>A0A1U9KB34_9BACL</name>
<dbReference type="Gene3D" id="2.40.50.180">
    <property type="entry name" value="CheA-289, Domain 4"/>
    <property type="match status" value="1"/>
</dbReference>
<dbReference type="KEGG" id="ntr:B0W44_17405"/>
<gene>
    <name evidence="2" type="ORF">B0W44_17405</name>
</gene>
<dbReference type="Gene3D" id="2.30.30.40">
    <property type="entry name" value="SH3 Domains"/>
    <property type="match status" value="1"/>
</dbReference>
<dbReference type="GO" id="GO:0007165">
    <property type="term" value="P:signal transduction"/>
    <property type="evidence" value="ECO:0007669"/>
    <property type="project" value="InterPro"/>
</dbReference>
<dbReference type="AlphaFoldDB" id="A0A1U9KB34"/>
<dbReference type="GO" id="GO:0005829">
    <property type="term" value="C:cytosol"/>
    <property type="evidence" value="ECO:0007669"/>
    <property type="project" value="TreeGrafter"/>
</dbReference>
<dbReference type="Proteomes" id="UP000188603">
    <property type="component" value="Chromosome"/>
</dbReference>
<dbReference type="PROSITE" id="PS50851">
    <property type="entry name" value="CHEW"/>
    <property type="match status" value="1"/>
</dbReference>
<keyword evidence="3" id="KW-1185">Reference proteome</keyword>
<evidence type="ECO:0000313" key="2">
    <source>
        <dbReference type="EMBL" id="AQS57254.1"/>
    </source>
</evidence>
<protein>
    <recommendedName>
        <fullName evidence="1">CheW-like domain-containing protein</fullName>
    </recommendedName>
</protein>
<organism evidence="2 3">
    <name type="scientific">Novibacillus thermophilus</name>
    <dbReference type="NCBI Taxonomy" id="1471761"/>
    <lineage>
        <taxon>Bacteria</taxon>
        <taxon>Bacillati</taxon>
        <taxon>Bacillota</taxon>
        <taxon>Bacilli</taxon>
        <taxon>Bacillales</taxon>
        <taxon>Thermoactinomycetaceae</taxon>
        <taxon>Novibacillus</taxon>
    </lineage>
</organism>
<dbReference type="SMART" id="SM00260">
    <property type="entry name" value="CheW"/>
    <property type="match status" value="1"/>
</dbReference>
<dbReference type="InterPro" id="IPR036061">
    <property type="entry name" value="CheW-like_dom_sf"/>
</dbReference>
<dbReference type="InterPro" id="IPR002545">
    <property type="entry name" value="CheW-lke_dom"/>
</dbReference>
<dbReference type="EMBL" id="CP019699">
    <property type="protein sequence ID" value="AQS57254.1"/>
    <property type="molecule type" value="Genomic_DNA"/>
</dbReference>
<dbReference type="Pfam" id="PF01584">
    <property type="entry name" value="CheW"/>
    <property type="match status" value="1"/>
</dbReference>
<accession>A0A1U9KB34</accession>
<dbReference type="InterPro" id="IPR039315">
    <property type="entry name" value="CheW"/>
</dbReference>
<dbReference type="SUPFAM" id="SSF50341">
    <property type="entry name" value="CheW-like"/>
    <property type="match status" value="1"/>
</dbReference>
<proteinExistence type="predicted"/>
<reference evidence="2 3" key="1">
    <citation type="journal article" date="2015" name="Int. J. Syst. Evol. Microbiol.">
        <title>Novibacillus thermophilus gen. nov., sp. nov., a Gram-staining-negative and moderately thermophilic member of the family Thermoactinomycetaceae.</title>
        <authorList>
            <person name="Yang G."/>
            <person name="Chen J."/>
            <person name="Zhou S."/>
        </authorList>
    </citation>
    <scope>NUCLEOTIDE SEQUENCE [LARGE SCALE GENOMIC DNA]</scope>
    <source>
        <strain evidence="2 3">SG-1</strain>
    </source>
</reference>
<sequence>MNCMRELTCAVFRLSEDDYALNIEHITEITKPGAFNVLPEMPPYMLGLFRFRHRVVPLIDLKARLGLAERARPSRETGERIIVVNDDGRWIGFKVDAVHDIADVPVTQAVELKKGFRDLNEVIDGVYTVDDRYVVLLKFQAVVDPDQSIDLSNWKEAVGV</sequence>
<dbReference type="STRING" id="1471761.B0W44_17405"/>
<dbReference type="PANTHER" id="PTHR22617">
    <property type="entry name" value="CHEMOTAXIS SENSOR HISTIDINE KINASE-RELATED"/>
    <property type="match status" value="1"/>
</dbReference>
<evidence type="ECO:0000259" key="1">
    <source>
        <dbReference type="PROSITE" id="PS50851"/>
    </source>
</evidence>
<feature type="domain" description="CheW-like" evidence="1">
    <location>
        <begin position="6"/>
        <end position="148"/>
    </location>
</feature>
<evidence type="ECO:0000313" key="3">
    <source>
        <dbReference type="Proteomes" id="UP000188603"/>
    </source>
</evidence>